<keyword evidence="2" id="KW-0460">Magnesium</keyword>
<feature type="binding site" evidence="2">
    <location>
        <position position="58"/>
    </location>
    <ligand>
        <name>Mg(2+)</name>
        <dbReference type="ChEBI" id="CHEBI:18420"/>
        <label>1</label>
    </ligand>
</feature>
<feature type="binding site" evidence="2">
    <location>
        <position position="86"/>
    </location>
    <ligand>
        <name>Mg(2+)</name>
        <dbReference type="ChEBI" id="CHEBI:18420"/>
        <label>3</label>
    </ligand>
</feature>
<dbReference type="InterPro" id="IPR036921">
    <property type="entry name" value="PurM-like_N_sf"/>
</dbReference>
<feature type="binding site" evidence="2">
    <location>
        <position position="278"/>
    </location>
    <ligand>
        <name>substrate</name>
    </ligand>
</feature>
<keyword evidence="1 2" id="KW-0784">Thiamine biosynthesis</keyword>
<feature type="binding site" evidence="2">
    <location>
        <position position="334"/>
    </location>
    <ligand>
        <name>substrate</name>
    </ligand>
</feature>
<dbReference type="NCBIfam" id="TIGR01379">
    <property type="entry name" value="thiL"/>
    <property type="match status" value="1"/>
</dbReference>
<dbReference type="Gene3D" id="3.30.1330.10">
    <property type="entry name" value="PurM-like, N-terminal domain"/>
    <property type="match status" value="1"/>
</dbReference>
<feature type="domain" description="PurM-like C-terminal" evidence="4">
    <location>
        <begin position="165"/>
        <end position="319"/>
    </location>
</feature>
<keyword evidence="6" id="KW-1185">Reference proteome</keyword>
<dbReference type="SUPFAM" id="SSF55326">
    <property type="entry name" value="PurM N-terminal domain-like"/>
    <property type="match status" value="1"/>
</dbReference>
<keyword evidence="2" id="KW-0479">Metal-binding</keyword>
<name>A0ABS3F7F3_9PROT</name>
<evidence type="ECO:0000256" key="1">
    <source>
        <dbReference type="ARBA" id="ARBA00022977"/>
    </source>
</evidence>
<feature type="binding site" evidence="2">
    <location>
        <position position="58"/>
    </location>
    <ligand>
        <name>Mg(2+)</name>
        <dbReference type="ChEBI" id="CHEBI:18420"/>
        <label>2</label>
    </ligand>
</feature>
<dbReference type="Pfam" id="PF02769">
    <property type="entry name" value="AIRS_C"/>
    <property type="match status" value="1"/>
</dbReference>
<keyword evidence="2 5" id="KW-0808">Transferase</keyword>
<comment type="function">
    <text evidence="2">Catalyzes the ATP-dependent phosphorylation of thiamine-monophosphate (TMP) to form thiamine-pyrophosphate (TPP), the active form of vitamin B1.</text>
</comment>
<dbReference type="EMBL" id="JAFLNC010000004">
    <property type="protein sequence ID" value="MBO0334426.1"/>
    <property type="molecule type" value="Genomic_DNA"/>
</dbReference>
<feature type="binding site" evidence="2">
    <location>
        <position position="160"/>
    </location>
    <ligand>
        <name>ATP</name>
        <dbReference type="ChEBI" id="CHEBI:30616"/>
    </ligand>
</feature>
<dbReference type="HAMAP" id="MF_02128">
    <property type="entry name" value="TMP_kinase"/>
    <property type="match status" value="1"/>
</dbReference>
<comment type="catalytic activity">
    <reaction evidence="2">
        <text>thiamine phosphate + ATP = thiamine diphosphate + ADP</text>
        <dbReference type="Rhea" id="RHEA:15913"/>
        <dbReference type="ChEBI" id="CHEBI:30616"/>
        <dbReference type="ChEBI" id="CHEBI:37575"/>
        <dbReference type="ChEBI" id="CHEBI:58937"/>
        <dbReference type="ChEBI" id="CHEBI:456216"/>
        <dbReference type="EC" id="2.7.4.16"/>
    </reaction>
</comment>
<dbReference type="PIRSF" id="PIRSF005303">
    <property type="entry name" value="Thiam_monoph_kin"/>
    <property type="match status" value="1"/>
</dbReference>
<protein>
    <recommendedName>
        <fullName evidence="2">Thiamine-monophosphate kinase</fullName>
        <shortName evidence="2">TMP kinase</shortName>
        <shortName evidence="2">Thiamine-phosphate kinase</shortName>
        <ecNumber evidence="2">2.7.4.16</ecNumber>
    </recommendedName>
</protein>
<dbReference type="Gene3D" id="3.90.650.10">
    <property type="entry name" value="PurM-like C-terminal domain"/>
    <property type="match status" value="1"/>
</dbReference>
<comment type="similarity">
    <text evidence="2">Belongs to the thiamine-monophosphate kinase family.</text>
</comment>
<keyword evidence="2 5" id="KW-0418">Kinase</keyword>
<dbReference type="InterPro" id="IPR006283">
    <property type="entry name" value="ThiL-like"/>
</dbReference>
<feature type="binding site" evidence="2">
    <location>
        <position position="86"/>
    </location>
    <ligand>
        <name>Mg(2+)</name>
        <dbReference type="ChEBI" id="CHEBI:18420"/>
        <label>2</label>
    </ligand>
</feature>
<feature type="binding site" evidence="2">
    <location>
        <begin position="133"/>
        <end position="134"/>
    </location>
    <ligand>
        <name>ATP</name>
        <dbReference type="ChEBI" id="CHEBI:30616"/>
    </ligand>
</feature>
<dbReference type="GO" id="GO:0009030">
    <property type="term" value="F:thiamine-phosphate kinase activity"/>
    <property type="evidence" value="ECO:0007669"/>
    <property type="project" value="UniProtKB-EC"/>
</dbReference>
<evidence type="ECO:0000259" key="3">
    <source>
        <dbReference type="Pfam" id="PF00586"/>
    </source>
</evidence>
<dbReference type="InterPro" id="IPR010918">
    <property type="entry name" value="PurM-like_C_dom"/>
</dbReference>
<dbReference type="Proteomes" id="UP000664761">
    <property type="component" value="Unassembled WGS sequence"/>
</dbReference>
<comment type="caution">
    <text evidence="5">The sequence shown here is derived from an EMBL/GenBank/DDBJ whole genome shotgun (WGS) entry which is preliminary data.</text>
</comment>
<comment type="caution">
    <text evidence="2">Lacks conserved residue(s) required for the propagation of feature annotation.</text>
</comment>
<comment type="miscellaneous">
    <text evidence="2">Reaction mechanism of ThiL seems to utilize a direct, inline transfer of the gamma-phosphate of ATP to TMP rather than a phosphorylated enzyme intermediate.</text>
</comment>
<dbReference type="EC" id="2.7.4.16" evidence="2"/>
<evidence type="ECO:0000313" key="5">
    <source>
        <dbReference type="EMBL" id="MBO0334426.1"/>
    </source>
</evidence>
<feature type="binding site" evidence="2">
    <location>
        <position position="226"/>
    </location>
    <ligand>
        <name>Mg(2+)</name>
        <dbReference type="ChEBI" id="CHEBI:18420"/>
        <label>3</label>
    </ligand>
</feature>
<dbReference type="RefSeq" id="WP_207046215.1">
    <property type="nucleotide sequence ID" value="NZ_JAFLNC010000004.1"/>
</dbReference>
<comment type="pathway">
    <text evidence="2">Cofactor biosynthesis; thiamine diphosphate biosynthesis; thiamine diphosphate from thiamine phosphate: step 1/1.</text>
</comment>
<dbReference type="Pfam" id="PF00586">
    <property type="entry name" value="AIRS"/>
    <property type="match status" value="1"/>
</dbReference>
<reference evidence="5 6" key="1">
    <citation type="submission" date="2021-03" db="EMBL/GenBank/DDBJ databases">
        <title>Sneathiella sp. CAU 1612 isolated from Kang Won-do.</title>
        <authorList>
            <person name="Kim W."/>
        </authorList>
    </citation>
    <scope>NUCLEOTIDE SEQUENCE [LARGE SCALE GENOMIC DNA]</scope>
    <source>
        <strain evidence="5 6">CAU 1612</strain>
    </source>
</reference>
<feature type="binding site" evidence="2">
    <location>
        <position position="134"/>
    </location>
    <ligand>
        <name>Mg(2+)</name>
        <dbReference type="ChEBI" id="CHEBI:18420"/>
        <label>1</label>
    </ligand>
</feature>
<accession>A0ABS3F7F3</accession>
<proteinExistence type="inferred from homology"/>
<dbReference type="PANTHER" id="PTHR30270:SF0">
    <property type="entry name" value="THIAMINE-MONOPHOSPHATE KINASE"/>
    <property type="match status" value="1"/>
</dbReference>
<feature type="binding site" evidence="2">
    <location>
        <position position="56"/>
    </location>
    <ligand>
        <name>Mg(2+)</name>
        <dbReference type="ChEBI" id="CHEBI:18420"/>
        <label>4</label>
    </ligand>
</feature>
<feature type="binding site" evidence="2">
    <location>
        <position position="229"/>
    </location>
    <ligand>
        <name>Mg(2+)</name>
        <dbReference type="ChEBI" id="CHEBI:18420"/>
        <label>5</label>
    </ligand>
</feature>
<dbReference type="InterPro" id="IPR016188">
    <property type="entry name" value="PurM-like_N"/>
</dbReference>
<feature type="binding site" evidence="2">
    <location>
        <position position="41"/>
    </location>
    <ligand>
        <name>Mg(2+)</name>
        <dbReference type="ChEBI" id="CHEBI:18420"/>
        <label>3</label>
    </ligand>
</feature>
<feature type="binding site" evidence="2">
    <location>
        <position position="228"/>
    </location>
    <ligand>
        <name>ATP</name>
        <dbReference type="ChEBI" id="CHEBI:30616"/>
    </ligand>
</feature>
<feature type="binding site" evidence="2">
    <location>
        <position position="86"/>
    </location>
    <ligand>
        <name>Mg(2+)</name>
        <dbReference type="ChEBI" id="CHEBI:18420"/>
        <label>4</label>
    </ligand>
</feature>
<evidence type="ECO:0000259" key="4">
    <source>
        <dbReference type="Pfam" id="PF02769"/>
    </source>
</evidence>
<gene>
    <name evidence="2 5" type="primary">thiL</name>
    <name evidence="5" type="ORF">J0X12_12415</name>
</gene>
<keyword evidence="2" id="KW-0547">Nucleotide-binding</keyword>
<dbReference type="PANTHER" id="PTHR30270">
    <property type="entry name" value="THIAMINE-MONOPHOSPHATE KINASE"/>
    <property type="match status" value="1"/>
</dbReference>
<organism evidence="5 6">
    <name type="scientific">Sneathiella sedimenti</name>
    <dbReference type="NCBI Taxonomy" id="2816034"/>
    <lineage>
        <taxon>Bacteria</taxon>
        <taxon>Pseudomonadati</taxon>
        <taxon>Pseudomonadota</taxon>
        <taxon>Alphaproteobacteria</taxon>
        <taxon>Sneathiellales</taxon>
        <taxon>Sneathiellaceae</taxon>
        <taxon>Sneathiella</taxon>
    </lineage>
</organism>
<feature type="domain" description="PurM-like N-terminal" evidence="3">
    <location>
        <begin position="40"/>
        <end position="152"/>
    </location>
</feature>
<feature type="binding site" evidence="2">
    <location>
        <position position="41"/>
    </location>
    <ligand>
        <name>Mg(2+)</name>
        <dbReference type="ChEBI" id="CHEBI:18420"/>
        <label>4</label>
    </ligand>
</feature>
<keyword evidence="2" id="KW-0067">ATP-binding</keyword>
<feature type="binding site" evidence="2">
    <location>
        <position position="65"/>
    </location>
    <ligand>
        <name>substrate</name>
    </ligand>
</feature>
<dbReference type="SUPFAM" id="SSF56042">
    <property type="entry name" value="PurM C-terminal domain-like"/>
    <property type="match status" value="1"/>
</dbReference>
<dbReference type="InterPro" id="IPR036676">
    <property type="entry name" value="PurM-like_C_sf"/>
</dbReference>
<evidence type="ECO:0000313" key="6">
    <source>
        <dbReference type="Proteomes" id="UP000664761"/>
    </source>
</evidence>
<dbReference type="CDD" id="cd02194">
    <property type="entry name" value="ThiL"/>
    <property type="match status" value="1"/>
</dbReference>
<sequence length="337" mass="35426">MNLTDMAGTGRNTNEGEFALIDRVLKPLAADTPAALGLTDDAAVLTPPKGKDLVLTKDAMVAGVHFREADLPGDIARKLLRVNLSDLAAMGATPVGYLLATFWPEDLPHAWITEFAEGLAEDQEEFGVGLLGGDTVRTSGPLSLSLTAIGSVAEGKALRRNGAGDGDLIVVSGTIGDGALGLRALNGQLPDLDPTSEEYLEDRYQLPEPRMALGRALVGKATSCIDISDGLIADIGHITEESGLGAVIEWEKVPLSEAAQAAVQSEPDLIATVLTGGDDYELAFTLPAERRDDLVKLAKEGGVPLTIIGEMIAGEGVRVRQADGNDMPLSVRGWQHF</sequence>
<evidence type="ECO:0000256" key="2">
    <source>
        <dbReference type="HAMAP-Rule" id="MF_02128"/>
    </source>
</evidence>